<dbReference type="InterPro" id="IPR050312">
    <property type="entry name" value="IolE/XylAMocC-like"/>
</dbReference>
<feature type="domain" description="Xylose isomerase-like TIM barrel" evidence="2">
    <location>
        <begin position="55"/>
        <end position="258"/>
    </location>
</feature>
<keyword evidence="3" id="KW-0413">Isomerase</keyword>
<name>A0A136A1B6_9ALTE</name>
<dbReference type="InterPro" id="IPR013022">
    <property type="entry name" value="Xyl_isomerase-like_TIM-brl"/>
</dbReference>
<dbReference type="InterPro" id="IPR036237">
    <property type="entry name" value="Xyl_isomerase-like_sf"/>
</dbReference>
<dbReference type="Gene3D" id="3.20.20.150">
    <property type="entry name" value="Divalent-metal-dependent TIM barrel enzymes"/>
    <property type="match status" value="1"/>
</dbReference>
<evidence type="ECO:0000313" key="3">
    <source>
        <dbReference type="EMBL" id="KXI29014.1"/>
    </source>
</evidence>
<dbReference type="EMBL" id="LSNE01000005">
    <property type="protein sequence ID" value="KXI29014.1"/>
    <property type="molecule type" value="Genomic_DNA"/>
</dbReference>
<dbReference type="NCBIfam" id="TIGR01409">
    <property type="entry name" value="TAT_signal_seq"/>
    <property type="match status" value="1"/>
</dbReference>
<dbReference type="PANTHER" id="PTHR12110">
    <property type="entry name" value="HYDROXYPYRUVATE ISOMERASE"/>
    <property type="match status" value="1"/>
</dbReference>
<dbReference type="PANTHER" id="PTHR12110:SF41">
    <property type="entry name" value="INOSOSE DEHYDRATASE"/>
    <property type="match status" value="1"/>
</dbReference>
<keyword evidence="4" id="KW-1185">Reference proteome</keyword>
<dbReference type="Pfam" id="PF01261">
    <property type="entry name" value="AP_endonuc_2"/>
    <property type="match status" value="1"/>
</dbReference>
<keyword evidence="1" id="KW-0732">Signal</keyword>
<dbReference type="STRING" id="1799789.AX660_12655"/>
<evidence type="ECO:0000259" key="2">
    <source>
        <dbReference type="Pfam" id="PF01261"/>
    </source>
</evidence>
<protein>
    <submittedName>
        <fullName evidence="3">Xylose isomerase</fullName>
    </submittedName>
</protein>
<organism evidence="3 4">
    <name type="scientific">Paraglaciecola hydrolytica</name>
    <dbReference type="NCBI Taxonomy" id="1799789"/>
    <lineage>
        <taxon>Bacteria</taxon>
        <taxon>Pseudomonadati</taxon>
        <taxon>Pseudomonadota</taxon>
        <taxon>Gammaproteobacteria</taxon>
        <taxon>Alteromonadales</taxon>
        <taxon>Alteromonadaceae</taxon>
        <taxon>Paraglaciecola</taxon>
    </lineage>
</organism>
<dbReference type="GO" id="GO:0016853">
    <property type="term" value="F:isomerase activity"/>
    <property type="evidence" value="ECO:0007669"/>
    <property type="project" value="UniProtKB-KW"/>
</dbReference>
<sequence length="304" mass="34226">MNRRDFLQNTGIVAAASVLLSKSAVSMASTKNYKMGLQLFTVRDEMAKDPIATLKKVKAMGYQDFELYGFDNEQDSYYGFKSSQFKTILDDLELSASSCHYGFSPYLERSESALVRFVDQCIRGAQALNSPYITWPWIAPEQRTLDNFKRMAGMLNKIGEQVAKAGLGFAYHNHGFEFEEHAKVGGKSGQKGFDILISETDPALVKLQMDMYWVMHSANTTPKKLVEQHPGRFVMWHIKDMDSLSRDYTELGNGSINYLNILPDPAKSGLEYYYIEQGGNFAHSSLESVASSAAYFQTQLKTLI</sequence>
<comment type="caution">
    <text evidence="3">The sequence shown here is derived from an EMBL/GenBank/DDBJ whole genome shotgun (WGS) entry which is preliminary data.</text>
</comment>
<evidence type="ECO:0000256" key="1">
    <source>
        <dbReference type="ARBA" id="ARBA00022729"/>
    </source>
</evidence>
<reference evidence="4" key="1">
    <citation type="submission" date="2016-02" db="EMBL/GenBank/DDBJ databases">
        <authorList>
            <person name="Schultz-Johansen M."/>
            <person name="Glaring M.A."/>
            <person name="Bech P.K."/>
            <person name="Stougaard P."/>
        </authorList>
    </citation>
    <scope>NUCLEOTIDE SEQUENCE [LARGE SCALE GENOMIC DNA]</scope>
    <source>
        <strain evidence="4">S66</strain>
    </source>
</reference>
<dbReference type="AlphaFoldDB" id="A0A136A1B6"/>
<accession>A0A136A1B6</accession>
<dbReference type="InterPro" id="IPR019546">
    <property type="entry name" value="TAT_signal_bac_arc"/>
</dbReference>
<gene>
    <name evidence="3" type="ORF">AX660_12655</name>
</gene>
<dbReference type="Proteomes" id="UP000070299">
    <property type="component" value="Unassembled WGS sequence"/>
</dbReference>
<evidence type="ECO:0000313" key="4">
    <source>
        <dbReference type="Proteomes" id="UP000070299"/>
    </source>
</evidence>
<proteinExistence type="predicted"/>
<dbReference type="SUPFAM" id="SSF51658">
    <property type="entry name" value="Xylose isomerase-like"/>
    <property type="match status" value="1"/>
</dbReference>
<dbReference type="RefSeq" id="WP_068375979.1">
    <property type="nucleotide sequence ID" value="NZ_LSNE01000005.1"/>
</dbReference>